<gene>
    <name evidence="8" type="ORF">RSOLAG22IIIB_07529</name>
</gene>
<evidence type="ECO:0000256" key="4">
    <source>
        <dbReference type="ARBA" id="ARBA00022840"/>
    </source>
</evidence>
<dbReference type="GO" id="GO:0005741">
    <property type="term" value="C:mitochondrial outer membrane"/>
    <property type="evidence" value="ECO:0007669"/>
    <property type="project" value="UniProtKB-SubCell"/>
</dbReference>
<feature type="compositionally biased region" description="Basic and acidic residues" evidence="6">
    <location>
        <begin position="457"/>
        <end position="469"/>
    </location>
</feature>
<dbReference type="InterPro" id="IPR051701">
    <property type="entry name" value="Mito_OM_Translocase_MSP1"/>
</dbReference>
<dbReference type="InterPro" id="IPR003960">
    <property type="entry name" value="ATPase_AAA_CS"/>
</dbReference>
<evidence type="ECO:0000259" key="7">
    <source>
        <dbReference type="SMART" id="SM00382"/>
    </source>
</evidence>
<keyword evidence="3" id="KW-0472">Membrane</keyword>
<dbReference type="AlphaFoldDB" id="A0A0K6FNJ9"/>
<sequence length="935" mass="101899">MSLETSEALAGNAVKREADYSNLPSSSLIDDANTQLSIIFNSSMAQYKGSESQYSNFSLIVYCPLEGGESVIDSTVHELAQRSKAVVQTIDIVQYINKQPGAYWKDSETNGDAGLEAEKNSGDDSDSGADDDNDKPSGYFKMRKPLDSAKLSSLIETTLTADPENAPELDTQLKLSRHIIYLRDFGFMATFSPECFSKVISAICEQQLCQPESTDASNRILTAIIIGASPLPTYRGMFQKPPPKDKSSSQNSCCDLESLLETLNAKLKALTERQKENWGEGENADKLRTQRLHQQHEMWNNGTLVAHIRKQLAKMGVLGEAAGGRSSRSKHIPICIVVPAKQNPEHERLAREKRRLELNQLHVQMTLLGAGGELSDVDHLFESGGADRFATRCKLQIIETRELKRVAERAVGTALASSSDRPQFVPVPWNEFCSAWGTQEERDEERSQWLRSSSPTKDVEPEDQPHSDTGDDSSASNSDEVDLIVEKLKKQDLDPRQKGLLDCLVRPADIQTGFDAVHLPDSTIDTIRTLVSLRLVCPEAFQTGILKQYNMSGVLLFGPPGTGKTLLAKAIAKEAEVRMCVGEEEKNIDALFKLARQLKPCVIFVDEVDALFGSRISAKGDNLSRWRTDMLTQFTQEMDGMLPSDVIVIGASNRPFDLDDAIIRRLPCRIFVDLPDTNAREAILGILLKDEKLESDVRLTDLAALTPHFSGSDLKHVCVMAAYESAKEMANVSWANKKGKSATSVLSTLGISIPVPSKSGQENLIGSTLDAKLTDGPTEASVQAPTKEGRKLSKRHFTLALKQVRASTSETQTSLVELRRWNEQFGSGSQSNRTGGYGIPGLNLSRLNMPGVSALETSASGTAAPWMNSSGAYRPGMSGVGTGIQNMNMSGMNPAGLHTSGMNPLGMGTLGTNAPGVSFVPPVEGSYLRSLGIQI</sequence>
<dbReference type="Proteomes" id="UP000044841">
    <property type="component" value="Unassembled WGS sequence"/>
</dbReference>
<comment type="subcellular location">
    <subcellularLocation>
        <location evidence="1">Mitochondrion outer membrane</location>
        <topology evidence="1">Single-pass membrane protein</topology>
    </subcellularLocation>
</comment>
<dbReference type="SUPFAM" id="SSF52540">
    <property type="entry name" value="P-loop containing nucleoside triphosphate hydrolases"/>
    <property type="match status" value="1"/>
</dbReference>
<protein>
    <recommendedName>
        <fullName evidence="7">AAA+ ATPase domain-containing protein</fullName>
    </recommendedName>
</protein>
<feature type="region of interest" description="Disordered" evidence="6">
    <location>
        <begin position="106"/>
        <end position="142"/>
    </location>
</feature>
<dbReference type="Gene3D" id="3.40.50.300">
    <property type="entry name" value="P-loop containing nucleotide triphosphate hydrolases"/>
    <property type="match status" value="1"/>
</dbReference>
<dbReference type="InterPro" id="IPR027417">
    <property type="entry name" value="P-loop_NTPase"/>
</dbReference>
<dbReference type="EMBL" id="CYGV01000191">
    <property type="protein sequence ID" value="CUA67682.1"/>
    <property type="molecule type" value="Genomic_DNA"/>
</dbReference>
<keyword evidence="5" id="KW-0496">Mitochondrion</keyword>
<evidence type="ECO:0000256" key="3">
    <source>
        <dbReference type="ARBA" id="ARBA00022787"/>
    </source>
</evidence>
<name>A0A0K6FNJ9_9AGAM</name>
<evidence type="ECO:0000256" key="6">
    <source>
        <dbReference type="SAM" id="MobiDB-lite"/>
    </source>
</evidence>
<dbReference type="SMART" id="SM00382">
    <property type="entry name" value="AAA"/>
    <property type="match status" value="1"/>
</dbReference>
<proteinExistence type="predicted"/>
<dbReference type="GO" id="GO:0016887">
    <property type="term" value="F:ATP hydrolysis activity"/>
    <property type="evidence" value="ECO:0007669"/>
    <property type="project" value="InterPro"/>
</dbReference>
<dbReference type="Pfam" id="PF00004">
    <property type="entry name" value="AAA"/>
    <property type="match status" value="1"/>
</dbReference>
<keyword evidence="2" id="KW-0547">Nucleotide-binding</keyword>
<reference evidence="8 9" key="1">
    <citation type="submission" date="2015-07" db="EMBL/GenBank/DDBJ databases">
        <authorList>
            <person name="Noorani M."/>
        </authorList>
    </citation>
    <scope>NUCLEOTIDE SEQUENCE [LARGE SCALE GENOMIC DNA]</scope>
    <source>
        <strain evidence="8">BBA 69670</strain>
    </source>
</reference>
<feature type="compositionally biased region" description="Acidic residues" evidence="6">
    <location>
        <begin position="123"/>
        <end position="133"/>
    </location>
</feature>
<dbReference type="InterPro" id="IPR003593">
    <property type="entry name" value="AAA+_ATPase"/>
</dbReference>
<evidence type="ECO:0000256" key="5">
    <source>
        <dbReference type="ARBA" id="ARBA00023128"/>
    </source>
</evidence>
<organism evidence="8 9">
    <name type="scientific">Rhizoctonia solani</name>
    <dbReference type="NCBI Taxonomy" id="456999"/>
    <lineage>
        <taxon>Eukaryota</taxon>
        <taxon>Fungi</taxon>
        <taxon>Dikarya</taxon>
        <taxon>Basidiomycota</taxon>
        <taxon>Agaricomycotina</taxon>
        <taxon>Agaricomycetes</taxon>
        <taxon>Cantharellales</taxon>
        <taxon>Ceratobasidiaceae</taxon>
        <taxon>Rhizoctonia</taxon>
    </lineage>
</organism>
<dbReference type="InterPro" id="IPR041569">
    <property type="entry name" value="AAA_lid_3"/>
</dbReference>
<evidence type="ECO:0000313" key="9">
    <source>
        <dbReference type="Proteomes" id="UP000044841"/>
    </source>
</evidence>
<dbReference type="PROSITE" id="PS00674">
    <property type="entry name" value="AAA"/>
    <property type="match status" value="1"/>
</dbReference>
<dbReference type="PANTHER" id="PTHR45644">
    <property type="entry name" value="AAA ATPASE, PUTATIVE (AFU_ORTHOLOGUE AFUA_2G12920)-RELATED-RELATED"/>
    <property type="match status" value="1"/>
</dbReference>
<dbReference type="PANTHER" id="PTHR45644:SF56">
    <property type="entry name" value="AAA ATPASE, PUTATIVE (AFU_ORTHOLOGUE AFUA_2G12920)-RELATED"/>
    <property type="match status" value="1"/>
</dbReference>
<feature type="domain" description="AAA+ ATPase" evidence="7">
    <location>
        <begin position="550"/>
        <end position="676"/>
    </location>
</feature>
<evidence type="ECO:0000256" key="2">
    <source>
        <dbReference type="ARBA" id="ARBA00022741"/>
    </source>
</evidence>
<evidence type="ECO:0000256" key="1">
    <source>
        <dbReference type="ARBA" id="ARBA00004572"/>
    </source>
</evidence>
<dbReference type="Pfam" id="PF17862">
    <property type="entry name" value="AAA_lid_3"/>
    <property type="match status" value="1"/>
</dbReference>
<keyword evidence="3" id="KW-1000">Mitochondrion outer membrane</keyword>
<accession>A0A0K6FNJ9</accession>
<dbReference type="InterPro" id="IPR003959">
    <property type="entry name" value="ATPase_AAA_core"/>
</dbReference>
<evidence type="ECO:0000313" key="8">
    <source>
        <dbReference type="EMBL" id="CUA67682.1"/>
    </source>
</evidence>
<dbReference type="GO" id="GO:0005524">
    <property type="term" value="F:ATP binding"/>
    <property type="evidence" value="ECO:0007669"/>
    <property type="project" value="UniProtKB-KW"/>
</dbReference>
<feature type="region of interest" description="Disordered" evidence="6">
    <location>
        <begin position="439"/>
        <end position="479"/>
    </location>
</feature>
<dbReference type="Gene3D" id="1.10.8.60">
    <property type="match status" value="1"/>
</dbReference>
<keyword evidence="9" id="KW-1185">Reference proteome</keyword>
<keyword evidence="4" id="KW-0067">ATP-binding</keyword>